<feature type="region of interest" description="Disordered" evidence="1">
    <location>
        <begin position="110"/>
        <end position="129"/>
    </location>
</feature>
<dbReference type="EMBL" id="QAPF01000084">
    <property type="protein sequence ID" value="TEA17571.1"/>
    <property type="molecule type" value="Genomic_DNA"/>
</dbReference>
<proteinExistence type="predicted"/>
<reference evidence="2 3" key="1">
    <citation type="submission" date="2018-11" db="EMBL/GenBank/DDBJ databases">
        <title>Genome sequence and assembly of Colletotrichum sidae.</title>
        <authorList>
            <person name="Gan P."/>
            <person name="Shirasu K."/>
        </authorList>
    </citation>
    <scope>NUCLEOTIDE SEQUENCE [LARGE SCALE GENOMIC DNA]</scope>
    <source>
        <strain evidence="2 3">CBS 518.97</strain>
    </source>
</reference>
<sequence>MGFLRRVFGFASGASSNTSADGMFSFQCKDTTATFDKMARDVSKPMKQAQKARPNKLGTQRRAKHGLLASERDPQAKSKPVVSATTPERLGAINAIKAQKIQRVEPQKSARVHSFSDSHDCRLEDNKPTKITSGKASRIASCQRNGPLFFGASSSLACRPIDIVLKSAASTVGHRDTGITGYSISPGVGQNAIRGLKTKRGVSDISGAYKNNTASTGRVIAPSAGRTKVPVLKTKPKISGLSQLYKSDEQRVKSEGDQVIGHTTKPIDTRRIRSVSVSQVSHTSASSHEEPVLVTFPSFCLANAPGVKIDAILDYEDKLAKYRDADENDEEWGLDGDDLQNDNWARGGHENIVSHDTYVAQSVIREIYEDLPTQAGKATTTKSARNLLFSNYGDGTYKKITPQTGIQTKTTHKNWGIVSFLEGIFRFLFKPQGAERP</sequence>
<evidence type="ECO:0000256" key="1">
    <source>
        <dbReference type="SAM" id="MobiDB-lite"/>
    </source>
</evidence>
<feature type="region of interest" description="Disordered" evidence="1">
    <location>
        <begin position="42"/>
        <end position="83"/>
    </location>
</feature>
<comment type="caution">
    <text evidence="2">The sequence shown here is derived from an EMBL/GenBank/DDBJ whole genome shotgun (WGS) entry which is preliminary data.</text>
</comment>
<keyword evidence="3" id="KW-1185">Reference proteome</keyword>
<evidence type="ECO:0000313" key="3">
    <source>
        <dbReference type="Proteomes" id="UP000295604"/>
    </source>
</evidence>
<protein>
    <submittedName>
        <fullName evidence="2">Uncharacterized protein</fullName>
    </submittedName>
</protein>
<dbReference type="AlphaFoldDB" id="A0A4R8THE2"/>
<name>A0A4R8THE2_9PEZI</name>
<accession>A0A4R8THE2</accession>
<evidence type="ECO:0000313" key="2">
    <source>
        <dbReference type="EMBL" id="TEA17571.1"/>
    </source>
</evidence>
<feature type="compositionally biased region" description="Basic and acidic residues" evidence="1">
    <location>
        <begin position="110"/>
        <end position="128"/>
    </location>
</feature>
<gene>
    <name evidence="2" type="ORF">C8034_v012253</name>
</gene>
<organism evidence="2 3">
    <name type="scientific">Colletotrichum sidae</name>
    <dbReference type="NCBI Taxonomy" id="1347389"/>
    <lineage>
        <taxon>Eukaryota</taxon>
        <taxon>Fungi</taxon>
        <taxon>Dikarya</taxon>
        <taxon>Ascomycota</taxon>
        <taxon>Pezizomycotina</taxon>
        <taxon>Sordariomycetes</taxon>
        <taxon>Hypocreomycetidae</taxon>
        <taxon>Glomerellales</taxon>
        <taxon>Glomerellaceae</taxon>
        <taxon>Colletotrichum</taxon>
        <taxon>Colletotrichum orbiculare species complex</taxon>
    </lineage>
</organism>
<dbReference type="Proteomes" id="UP000295604">
    <property type="component" value="Unassembled WGS sequence"/>
</dbReference>